<dbReference type="AlphaFoldDB" id="A0A844GVJ3"/>
<dbReference type="InterPro" id="IPR002669">
    <property type="entry name" value="UreD"/>
</dbReference>
<dbReference type="PANTHER" id="PTHR33643">
    <property type="entry name" value="UREASE ACCESSORY PROTEIN D"/>
    <property type="match status" value="1"/>
</dbReference>
<evidence type="ECO:0000256" key="1">
    <source>
        <dbReference type="ARBA" id="ARBA00007177"/>
    </source>
</evidence>
<dbReference type="GO" id="GO:0005737">
    <property type="term" value="C:cytoplasm"/>
    <property type="evidence" value="ECO:0007669"/>
    <property type="project" value="UniProtKB-SubCell"/>
</dbReference>
<comment type="similarity">
    <text evidence="1 3">Belongs to the UreD family.</text>
</comment>
<dbReference type="RefSeq" id="WP_155083713.1">
    <property type="nucleotide sequence ID" value="NZ_WMIA01000008.1"/>
</dbReference>
<evidence type="ECO:0000256" key="3">
    <source>
        <dbReference type="HAMAP-Rule" id="MF_01384"/>
    </source>
</evidence>
<keyword evidence="3" id="KW-0963">Cytoplasm</keyword>
<reference evidence="4 5" key="1">
    <citation type="submission" date="2019-11" db="EMBL/GenBank/DDBJ databases">
        <title>Isolation of a new High Light Tolerant Cyanobacteria.</title>
        <authorList>
            <person name="Dobson Z."/>
            <person name="Vaughn N."/>
            <person name="Vaughn M."/>
            <person name="Fromme P."/>
            <person name="Mazor Y."/>
        </authorList>
    </citation>
    <scope>NUCLEOTIDE SEQUENCE [LARGE SCALE GENOMIC DNA]</scope>
    <source>
        <strain evidence="4 5">0216</strain>
    </source>
</reference>
<comment type="caution">
    <text evidence="4">The sequence shown here is derived from an EMBL/GenBank/DDBJ whole genome shotgun (WGS) entry which is preliminary data.</text>
</comment>
<accession>A0A844GVJ3</accession>
<evidence type="ECO:0000313" key="4">
    <source>
        <dbReference type="EMBL" id="MTF38888.1"/>
    </source>
</evidence>
<dbReference type="Proteomes" id="UP000437131">
    <property type="component" value="Unassembled WGS sequence"/>
</dbReference>
<gene>
    <name evidence="3" type="primary">ureD</name>
    <name evidence="4" type="ORF">GGC33_08095</name>
</gene>
<keyword evidence="2 3" id="KW-0143">Chaperone</keyword>
<comment type="subcellular location">
    <subcellularLocation>
        <location evidence="3">Cytoplasm</location>
    </subcellularLocation>
</comment>
<proteinExistence type="inferred from homology"/>
<sequence length="275" mass="31487">MKNWQGIINLVYEHQKQETTIKSVFSQAPFKFQNSFYPEGKSVCHSVILHTAGGIAGDDILSQNICLANSSQVLITTPAATKIYGSKGKKAIQEVKIKLEKNAYLEYLPQEMIVFNNANFEQKMRVDLEDNASWLGWEIIRFGRSARGEIFSEGNWLNYLEIWRENKPIWIDRQYFMGNSPLFYASNGLGGNPVVGNLVYIGSEDIDQYISNLRHLIKEKYDENIGIGITALQQGLLCRYMGDSVSAAKEYFTLVWQFLRDKRGLDGNFKSRIWQ</sequence>
<dbReference type="Pfam" id="PF01774">
    <property type="entry name" value="UreD"/>
    <property type="match status" value="1"/>
</dbReference>
<keyword evidence="3" id="KW-0996">Nickel insertion</keyword>
<evidence type="ECO:0000256" key="2">
    <source>
        <dbReference type="ARBA" id="ARBA00023186"/>
    </source>
</evidence>
<dbReference type="PANTHER" id="PTHR33643:SF1">
    <property type="entry name" value="UREASE ACCESSORY PROTEIN D"/>
    <property type="match status" value="1"/>
</dbReference>
<evidence type="ECO:0000313" key="5">
    <source>
        <dbReference type="Proteomes" id="UP000437131"/>
    </source>
</evidence>
<dbReference type="HAMAP" id="MF_01384">
    <property type="entry name" value="UreD"/>
    <property type="match status" value="1"/>
</dbReference>
<name>A0A844GVJ3_9CHRO</name>
<dbReference type="EMBL" id="WMIA01000008">
    <property type="protein sequence ID" value="MTF38888.1"/>
    <property type="molecule type" value="Genomic_DNA"/>
</dbReference>
<protein>
    <recommendedName>
        <fullName evidence="3">Urease accessory protein UreD</fullName>
    </recommendedName>
</protein>
<organism evidence="4 5">
    <name type="scientific">Cyanobacterium aponinum 0216</name>
    <dbReference type="NCBI Taxonomy" id="2676140"/>
    <lineage>
        <taxon>Bacteria</taxon>
        <taxon>Bacillati</taxon>
        <taxon>Cyanobacteriota</taxon>
        <taxon>Cyanophyceae</taxon>
        <taxon>Oscillatoriophycideae</taxon>
        <taxon>Chroococcales</taxon>
        <taxon>Geminocystaceae</taxon>
        <taxon>Cyanobacterium</taxon>
    </lineage>
</organism>
<comment type="subunit">
    <text evidence="3">UreD, UreF and UreG form a complex that acts as a GTP-hydrolysis-dependent molecular chaperone, activating the urease apoprotein by helping to assemble the nickel containing metallocenter of UreC. The UreE protein probably delivers the nickel.</text>
</comment>
<comment type="function">
    <text evidence="3">Required for maturation of urease via the functional incorporation of the urease nickel metallocenter.</text>
</comment>
<dbReference type="GO" id="GO:0016151">
    <property type="term" value="F:nickel cation binding"/>
    <property type="evidence" value="ECO:0007669"/>
    <property type="project" value="UniProtKB-UniRule"/>
</dbReference>